<feature type="chain" id="PRO_5040855094" evidence="1">
    <location>
        <begin position="23"/>
        <end position="258"/>
    </location>
</feature>
<evidence type="ECO:0000256" key="1">
    <source>
        <dbReference type="SAM" id="SignalP"/>
    </source>
</evidence>
<proteinExistence type="predicted"/>
<name>A0A9X3SIE1_9ACTN</name>
<comment type="caution">
    <text evidence="2">The sequence shown here is derived from an EMBL/GenBank/DDBJ whole genome shotgun (WGS) entry which is preliminary data.</text>
</comment>
<reference evidence="2" key="1">
    <citation type="submission" date="2022-10" db="EMBL/GenBank/DDBJ databases">
        <title>The WGS of Solirubrobacter phytolaccae KCTC 29190.</title>
        <authorList>
            <person name="Jiang Z."/>
        </authorList>
    </citation>
    <scope>NUCLEOTIDE SEQUENCE</scope>
    <source>
        <strain evidence="2">KCTC 29190</strain>
    </source>
</reference>
<dbReference type="EMBL" id="JAPDDP010000070">
    <property type="protein sequence ID" value="MDA0184202.1"/>
    <property type="molecule type" value="Genomic_DNA"/>
</dbReference>
<protein>
    <submittedName>
        <fullName evidence="2">Uncharacterized protein</fullName>
    </submittedName>
</protein>
<keyword evidence="3" id="KW-1185">Reference proteome</keyword>
<evidence type="ECO:0000313" key="3">
    <source>
        <dbReference type="Proteomes" id="UP001147653"/>
    </source>
</evidence>
<sequence>MQLKRTAVVSAGVLVVGAAVLAQSGTAQNSRIAADEGGLAVSPFGVDHAATIGSTDSMTVTNRSKQALDIAVAPRPWTQSSSGAVSPNRRSTLGAVKVSATDFTLAPGESRKVDVTLGATASGGSLFGALEVVGLPTDIASRKGVVTGYRLVGALRYHAAAKTYKLVAGTPKVASDKTIVLPLRSQGNTNEAVSGTVRVKGALGTKNGSVKATRILPGKQVNIALASGKTLKAGSYTATVTLKQGTLRTTVTKKLRVK</sequence>
<accession>A0A9X3SIE1</accession>
<dbReference type="AlphaFoldDB" id="A0A9X3SIE1"/>
<gene>
    <name evidence="2" type="ORF">OJ997_28090</name>
</gene>
<organism evidence="2 3">
    <name type="scientific">Solirubrobacter phytolaccae</name>
    <dbReference type="NCBI Taxonomy" id="1404360"/>
    <lineage>
        <taxon>Bacteria</taxon>
        <taxon>Bacillati</taxon>
        <taxon>Actinomycetota</taxon>
        <taxon>Thermoleophilia</taxon>
        <taxon>Solirubrobacterales</taxon>
        <taxon>Solirubrobacteraceae</taxon>
        <taxon>Solirubrobacter</taxon>
    </lineage>
</organism>
<evidence type="ECO:0000313" key="2">
    <source>
        <dbReference type="EMBL" id="MDA0184202.1"/>
    </source>
</evidence>
<feature type="signal peptide" evidence="1">
    <location>
        <begin position="1"/>
        <end position="22"/>
    </location>
</feature>
<dbReference type="Proteomes" id="UP001147653">
    <property type="component" value="Unassembled WGS sequence"/>
</dbReference>
<keyword evidence="1" id="KW-0732">Signal</keyword>
<dbReference type="RefSeq" id="WP_270028619.1">
    <property type="nucleotide sequence ID" value="NZ_JAPDDP010000070.1"/>
</dbReference>